<keyword evidence="4 9" id="KW-1133">Transmembrane helix</keyword>
<dbReference type="Proteomes" id="UP000182486">
    <property type="component" value="Unassembled WGS sequence"/>
</dbReference>
<dbReference type="InterPro" id="IPR003660">
    <property type="entry name" value="HAMP_dom"/>
</dbReference>
<evidence type="ECO:0000256" key="6">
    <source>
        <dbReference type="ARBA" id="ARBA00023224"/>
    </source>
</evidence>
<dbReference type="InterPro" id="IPR004089">
    <property type="entry name" value="MCPsignal_dom"/>
</dbReference>
<gene>
    <name evidence="12" type="ORF">BG844_16445</name>
</gene>
<dbReference type="PROSITE" id="PS50111">
    <property type="entry name" value="CHEMOTAXIS_TRANSDUC_2"/>
    <property type="match status" value="1"/>
</dbReference>
<feature type="domain" description="Methyl-accepting transducer" evidence="10">
    <location>
        <begin position="277"/>
        <end position="520"/>
    </location>
</feature>
<evidence type="ECO:0000256" key="1">
    <source>
        <dbReference type="ARBA" id="ARBA00004651"/>
    </source>
</evidence>
<proteinExistence type="inferred from homology"/>
<evidence type="ECO:0000256" key="4">
    <source>
        <dbReference type="ARBA" id="ARBA00022989"/>
    </source>
</evidence>
<dbReference type="GO" id="GO:0004888">
    <property type="term" value="F:transmembrane signaling receptor activity"/>
    <property type="evidence" value="ECO:0007669"/>
    <property type="project" value="InterPro"/>
</dbReference>
<dbReference type="Pfam" id="PF00672">
    <property type="entry name" value="HAMP"/>
    <property type="match status" value="1"/>
</dbReference>
<dbReference type="RefSeq" id="WP_071806209.1">
    <property type="nucleotide sequence ID" value="NZ_MEIA01000167.1"/>
</dbReference>
<dbReference type="Pfam" id="PF00015">
    <property type="entry name" value="MCPsignal"/>
    <property type="match status" value="1"/>
</dbReference>
<dbReference type="CDD" id="cd06225">
    <property type="entry name" value="HAMP"/>
    <property type="match status" value="1"/>
</dbReference>
<dbReference type="EMBL" id="MEIA01000167">
    <property type="protein sequence ID" value="OJF13203.1"/>
    <property type="molecule type" value="Genomic_DNA"/>
</dbReference>
<reference evidence="12 13" key="1">
    <citation type="submission" date="2016-09" db="EMBL/GenBank/DDBJ databases">
        <title>Couchioplanes caeruleus draft genome sequence.</title>
        <authorList>
            <person name="Sheehan J."/>
            <person name="Caffrey P."/>
        </authorList>
    </citation>
    <scope>NUCLEOTIDE SEQUENCE [LARGE SCALE GENOMIC DNA]</scope>
    <source>
        <strain evidence="12 13">DSM 43634</strain>
    </source>
</reference>
<evidence type="ECO:0000256" key="3">
    <source>
        <dbReference type="ARBA" id="ARBA00022692"/>
    </source>
</evidence>
<accession>A0A1K0GUX8</accession>
<dbReference type="Gene3D" id="1.10.287.950">
    <property type="entry name" value="Methyl-accepting chemotaxis protein"/>
    <property type="match status" value="1"/>
</dbReference>
<evidence type="ECO:0000256" key="8">
    <source>
        <dbReference type="PROSITE-ProRule" id="PRU00284"/>
    </source>
</evidence>
<dbReference type="AlphaFoldDB" id="A0A1K0GUX8"/>
<comment type="caution">
    <text evidence="12">The sequence shown here is derived from an EMBL/GenBank/DDBJ whole genome shotgun (WGS) entry which is preliminary data.</text>
</comment>
<evidence type="ECO:0000259" key="11">
    <source>
        <dbReference type="PROSITE" id="PS50885"/>
    </source>
</evidence>
<keyword evidence="6 8" id="KW-0807">Transducer</keyword>
<dbReference type="GO" id="GO:0006935">
    <property type="term" value="P:chemotaxis"/>
    <property type="evidence" value="ECO:0007669"/>
    <property type="project" value="InterPro"/>
</dbReference>
<dbReference type="SMART" id="SM00304">
    <property type="entry name" value="HAMP"/>
    <property type="match status" value="1"/>
</dbReference>
<keyword evidence="2" id="KW-1003">Cell membrane</keyword>
<evidence type="ECO:0000313" key="12">
    <source>
        <dbReference type="EMBL" id="OJF13203.1"/>
    </source>
</evidence>
<keyword evidence="13" id="KW-1185">Reference proteome</keyword>
<dbReference type="InterPro" id="IPR033480">
    <property type="entry name" value="sCache_2"/>
</dbReference>
<feature type="transmembrane region" description="Helical" evidence="9">
    <location>
        <begin position="20"/>
        <end position="42"/>
    </location>
</feature>
<keyword evidence="5 9" id="KW-0472">Membrane</keyword>
<protein>
    <recommendedName>
        <fullName evidence="14">Methyl-accepting chemotaxis sensory transducer with Cache sensor</fullName>
    </recommendedName>
</protein>
<evidence type="ECO:0000256" key="5">
    <source>
        <dbReference type="ARBA" id="ARBA00023136"/>
    </source>
</evidence>
<dbReference type="SUPFAM" id="SSF58104">
    <property type="entry name" value="Methyl-accepting chemotaxis protein (MCP) signaling domain"/>
    <property type="match status" value="1"/>
</dbReference>
<dbReference type="Gene3D" id="3.30.450.20">
    <property type="entry name" value="PAS domain"/>
    <property type="match status" value="1"/>
</dbReference>
<dbReference type="PRINTS" id="PR00260">
    <property type="entry name" value="CHEMTRNSDUCR"/>
</dbReference>
<evidence type="ECO:0000256" key="2">
    <source>
        <dbReference type="ARBA" id="ARBA00022475"/>
    </source>
</evidence>
<comment type="similarity">
    <text evidence="7">Belongs to the methyl-accepting chemotaxis (MCP) protein family.</text>
</comment>
<keyword evidence="3 9" id="KW-0812">Transmembrane</keyword>
<evidence type="ECO:0000313" key="13">
    <source>
        <dbReference type="Proteomes" id="UP000182486"/>
    </source>
</evidence>
<dbReference type="SMART" id="SM01049">
    <property type="entry name" value="Cache_2"/>
    <property type="match status" value="1"/>
</dbReference>
<evidence type="ECO:0000256" key="7">
    <source>
        <dbReference type="ARBA" id="ARBA00029447"/>
    </source>
</evidence>
<dbReference type="PROSITE" id="PS50885">
    <property type="entry name" value="HAMP"/>
    <property type="match status" value="1"/>
</dbReference>
<dbReference type="PANTHER" id="PTHR32089:SF112">
    <property type="entry name" value="LYSOZYME-LIKE PROTEIN-RELATED"/>
    <property type="match status" value="1"/>
</dbReference>
<evidence type="ECO:0000259" key="10">
    <source>
        <dbReference type="PROSITE" id="PS50111"/>
    </source>
</evidence>
<dbReference type="GO" id="GO:0005886">
    <property type="term" value="C:plasma membrane"/>
    <property type="evidence" value="ECO:0007669"/>
    <property type="project" value="UniProtKB-SubCell"/>
</dbReference>
<sequence>MHAITDRLRHVTKPGVTARLATLTMIAAISVVVMLAASMITTRENLYAERERQTQQLVETAIGVVDGYIAREATGELTREQAQKQAAAALKVLRYDSDNYFWVNDMAPKMVMHPVKPELDGTDLTDDADPNGKHLFVEMVNVVKSQRAGFVEYEWAKPGSDSPQPKIAYVQGVPHWGWVVGSGLWVDDIDSAAWVAARGQALAGGIGLVLLMLVAWRSVRRIGTALGAVRRTLERVAAGDLTARVQLAGNDDLARMARAVDTAVANNREVIQQLHAAAETLSANSTQLEAASAEITEVTAGTAGQAQSMNAAADAMTHQVTTMASGAEQMHASIAEIARNAADAAVIANEAVAVATDATHSISRLGTSSAEIGNVIALIDSIAKQTNLLALNATIEAARAGEQGKGFAVVATEVKDLANETAKATAQVVDRITAIQDDTGAAVQAIERITGVIEQINDYQTTIAAAVEQQAATTTLLSDSAVTTTSQVSTMNEAIRTVSSGATGAATNAQQVNASATNLGDLAASIRGLTETFTV</sequence>
<comment type="subcellular location">
    <subcellularLocation>
        <location evidence="1">Cell membrane</location>
        <topology evidence="1">Multi-pass membrane protein</topology>
    </subcellularLocation>
</comment>
<evidence type="ECO:0000256" key="9">
    <source>
        <dbReference type="SAM" id="Phobius"/>
    </source>
</evidence>
<evidence type="ECO:0008006" key="14">
    <source>
        <dbReference type="Google" id="ProtNLM"/>
    </source>
</evidence>
<feature type="domain" description="HAMP" evidence="11">
    <location>
        <begin position="220"/>
        <end position="272"/>
    </location>
</feature>
<dbReference type="Pfam" id="PF17200">
    <property type="entry name" value="sCache_2"/>
    <property type="match status" value="1"/>
</dbReference>
<dbReference type="SMART" id="SM00283">
    <property type="entry name" value="MA"/>
    <property type="match status" value="1"/>
</dbReference>
<dbReference type="GO" id="GO:0007165">
    <property type="term" value="P:signal transduction"/>
    <property type="evidence" value="ECO:0007669"/>
    <property type="project" value="UniProtKB-KW"/>
</dbReference>
<dbReference type="PANTHER" id="PTHR32089">
    <property type="entry name" value="METHYL-ACCEPTING CHEMOTAXIS PROTEIN MCPB"/>
    <property type="match status" value="1"/>
</dbReference>
<dbReference type="InterPro" id="IPR004090">
    <property type="entry name" value="Chemotax_Me-accpt_rcpt"/>
</dbReference>
<organism evidence="12 13">
    <name type="scientific">Couchioplanes caeruleus subsp. caeruleus</name>
    <dbReference type="NCBI Taxonomy" id="56427"/>
    <lineage>
        <taxon>Bacteria</taxon>
        <taxon>Bacillati</taxon>
        <taxon>Actinomycetota</taxon>
        <taxon>Actinomycetes</taxon>
        <taxon>Micromonosporales</taxon>
        <taxon>Micromonosporaceae</taxon>
        <taxon>Couchioplanes</taxon>
    </lineage>
</organism>
<name>A0A1K0GUX8_9ACTN</name>